<sequence length="81" mass="9042">MRAVKEMSHTMLEIPCRCGENADKRVGDVEHVVGSKKVTVKNVPHYYCDTCGTASYSSDVQVSDLLKRAYAENLNEISYIS</sequence>
<dbReference type="EMBL" id="RBVX01000005">
    <property type="protein sequence ID" value="RSL33930.1"/>
    <property type="molecule type" value="Genomic_DNA"/>
</dbReference>
<gene>
    <name evidence="1" type="ORF">D7Z54_07375</name>
</gene>
<dbReference type="InterPro" id="IPR022453">
    <property type="entry name" value="Znf_MqsA-type"/>
</dbReference>
<proteinExistence type="predicted"/>
<reference evidence="1 2" key="1">
    <citation type="submission" date="2018-10" db="EMBL/GenBank/DDBJ databases">
        <title>Draft genome sequence of Bacillus salarius IM0101, isolated from a hypersaline soil in Inner Mongolia, China.</title>
        <authorList>
            <person name="Yamprayoonswat W."/>
            <person name="Boonvisut S."/>
            <person name="Jumpathong W."/>
            <person name="Sittihan S."/>
            <person name="Ruangsuj P."/>
            <person name="Wanthongcharoen S."/>
            <person name="Thongpramul N."/>
            <person name="Pimmason S."/>
            <person name="Yu B."/>
            <person name="Yasawong M."/>
        </authorList>
    </citation>
    <scope>NUCLEOTIDE SEQUENCE [LARGE SCALE GENOMIC DNA]</scope>
    <source>
        <strain evidence="1 2">IM0101</strain>
    </source>
</reference>
<dbReference type="AlphaFoldDB" id="A0A428N631"/>
<dbReference type="Proteomes" id="UP000275076">
    <property type="component" value="Unassembled WGS sequence"/>
</dbReference>
<dbReference type="RefSeq" id="WP_125555198.1">
    <property type="nucleotide sequence ID" value="NZ_RBVX01000005.1"/>
</dbReference>
<organism evidence="1 2">
    <name type="scientific">Salibacterium salarium</name>
    <dbReference type="NCBI Taxonomy" id="284579"/>
    <lineage>
        <taxon>Bacteria</taxon>
        <taxon>Bacillati</taxon>
        <taxon>Bacillota</taxon>
        <taxon>Bacilli</taxon>
        <taxon>Bacillales</taxon>
        <taxon>Bacillaceae</taxon>
    </lineage>
</organism>
<accession>A0A428N631</accession>
<dbReference type="NCBIfam" id="TIGR03831">
    <property type="entry name" value="YgiT_finger"/>
    <property type="match status" value="1"/>
</dbReference>
<protein>
    <submittedName>
        <fullName evidence="1">YgiT-type zinc finger protein</fullName>
    </submittedName>
</protein>
<dbReference type="OrthoDB" id="2666319at2"/>
<evidence type="ECO:0000313" key="2">
    <source>
        <dbReference type="Proteomes" id="UP000275076"/>
    </source>
</evidence>
<comment type="caution">
    <text evidence="1">The sequence shown here is derived from an EMBL/GenBank/DDBJ whole genome shotgun (WGS) entry which is preliminary data.</text>
</comment>
<dbReference type="Gene3D" id="3.10.20.860">
    <property type="match status" value="1"/>
</dbReference>
<name>A0A428N631_9BACI</name>
<keyword evidence="2" id="KW-1185">Reference proteome</keyword>
<evidence type="ECO:0000313" key="1">
    <source>
        <dbReference type="EMBL" id="RSL33930.1"/>
    </source>
</evidence>